<dbReference type="InterPro" id="IPR036291">
    <property type="entry name" value="NAD(P)-bd_dom_sf"/>
</dbReference>
<dbReference type="InterPro" id="IPR051609">
    <property type="entry name" value="NmrA/Isoflavone_reductase-like"/>
</dbReference>
<evidence type="ECO:0000313" key="4">
    <source>
        <dbReference type="EMBL" id="KAL1617394.1"/>
    </source>
</evidence>
<name>A0ABR3SD79_9PEZI</name>
<dbReference type="Gene3D" id="3.90.25.10">
    <property type="entry name" value="UDP-galactose 4-epimerase, domain 1"/>
    <property type="match status" value="1"/>
</dbReference>
<dbReference type="PANTHER" id="PTHR47706">
    <property type="entry name" value="NMRA-LIKE FAMILY PROTEIN"/>
    <property type="match status" value="1"/>
</dbReference>
<dbReference type="Proteomes" id="UP001521116">
    <property type="component" value="Unassembled WGS sequence"/>
</dbReference>
<protein>
    <recommendedName>
        <fullName evidence="3">NmrA-like domain-containing protein</fullName>
    </recommendedName>
</protein>
<keyword evidence="2" id="KW-0560">Oxidoreductase</keyword>
<evidence type="ECO:0000256" key="1">
    <source>
        <dbReference type="ARBA" id="ARBA00022857"/>
    </source>
</evidence>
<keyword evidence="1" id="KW-0521">NADP</keyword>
<dbReference type="EMBL" id="JAJVDC020000233">
    <property type="protein sequence ID" value="KAL1617394.1"/>
    <property type="molecule type" value="Genomic_DNA"/>
</dbReference>
<dbReference type="PANTHER" id="PTHR47706:SF9">
    <property type="entry name" value="NMRA-LIKE DOMAIN-CONTAINING PROTEIN-RELATED"/>
    <property type="match status" value="1"/>
</dbReference>
<dbReference type="SUPFAM" id="SSF51735">
    <property type="entry name" value="NAD(P)-binding Rossmann-fold domains"/>
    <property type="match status" value="1"/>
</dbReference>
<accession>A0ABR3SD79</accession>
<dbReference type="Pfam" id="PF05368">
    <property type="entry name" value="NmrA"/>
    <property type="match status" value="1"/>
</dbReference>
<dbReference type="Gene3D" id="3.40.50.720">
    <property type="entry name" value="NAD(P)-binding Rossmann-like Domain"/>
    <property type="match status" value="1"/>
</dbReference>
<sequence length="239" mass="26675">MLEQIPLATAAKKAGVKRFVPSFYATVSPPRGVISIRDQKEEVLCHIKKLGLGYTVIDIGWWSHGCIPFLPSGRTDYARIETPPGKNTLPSTGDVSTAVTDVSDVGRFVARIVVDPRALNRMVFMYGDVVTPNQVFDLIERLSGEKVERRYVHEAELLSLLSEAHEAIANGSDDPYAMMKVEVLQYVHSWGIEGHNTPEWAEYLGYLNGKELYPDLKGTSLEEFFKLLLDGKAKRLYSG</sequence>
<proteinExistence type="predicted"/>
<organism evidence="4 5">
    <name type="scientific">Neofusicoccum ribis</name>
    <dbReference type="NCBI Taxonomy" id="45134"/>
    <lineage>
        <taxon>Eukaryota</taxon>
        <taxon>Fungi</taxon>
        <taxon>Dikarya</taxon>
        <taxon>Ascomycota</taxon>
        <taxon>Pezizomycotina</taxon>
        <taxon>Dothideomycetes</taxon>
        <taxon>Dothideomycetes incertae sedis</taxon>
        <taxon>Botryosphaeriales</taxon>
        <taxon>Botryosphaeriaceae</taxon>
        <taxon>Neofusicoccum</taxon>
    </lineage>
</organism>
<evidence type="ECO:0000259" key="3">
    <source>
        <dbReference type="Pfam" id="PF05368"/>
    </source>
</evidence>
<feature type="domain" description="NmrA-like" evidence="3">
    <location>
        <begin position="4"/>
        <end position="224"/>
    </location>
</feature>
<evidence type="ECO:0000256" key="2">
    <source>
        <dbReference type="ARBA" id="ARBA00023002"/>
    </source>
</evidence>
<keyword evidence="5" id="KW-1185">Reference proteome</keyword>
<reference evidence="4 5" key="1">
    <citation type="submission" date="2024-02" db="EMBL/GenBank/DDBJ databases">
        <title>De novo assembly and annotation of 12 fungi associated with fruit tree decline syndrome in Ontario, Canada.</title>
        <authorList>
            <person name="Sulman M."/>
            <person name="Ellouze W."/>
            <person name="Ilyukhin E."/>
        </authorList>
    </citation>
    <scope>NUCLEOTIDE SEQUENCE [LARGE SCALE GENOMIC DNA]</scope>
    <source>
        <strain evidence="4 5">M1-105</strain>
    </source>
</reference>
<dbReference type="InterPro" id="IPR008030">
    <property type="entry name" value="NmrA-like"/>
</dbReference>
<comment type="caution">
    <text evidence="4">The sequence shown here is derived from an EMBL/GenBank/DDBJ whole genome shotgun (WGS) entry which is preliminary data.</text>
</comment>
<gene>
    <name evidence="4" type="ORF">SLS56_011010</name>
</gene>
<evidence type="ECO:0000313" key="5">
    <source>
        <dbReference type="Proteomes" id="UP001521116"/>
    </source>
</evidence>